<evidence type="ECO:0000256" key="7">
    <source>
        <dbReference type="ARBA" id="ARBA00022679"/>
    </source>
</evidence>
<dbReference type="InterPro" id="IPR035090">
    <property type="entry name" value="Pyridoxal_P_attach_site"/>
</dbReference>
<dbReference type="RefSeq" id="WP_130919068.1">
    <property type="nucleotide sequence ID" value="NZ_LR215973.1"/>
</dbReference>
<evidence type="ECO:0000256" key="5">
    <source>
        <dbReference type="ARBA" id="ARBA00022533"/>
    </source>
</evidence>
<organism evidence="13 14">
    <name type="scientific">Nocardia cyriacigeorgica</name>
    <dbReference type="NCBI Taxonomy" id="135487"/>
    <lineage>
        <taxon>Bacteria</taxon>
        <taxon>Bacillati</taxon>
        <taxon>Actinomycetota</taxon>
        <taxon>Actinomycetes</taxon>
        <taxon>Mycobacteriales</taxon>
        <taxon>Nocardiaceae</taxon>
        <taxon>Nocardia</taxon>
    </lineage>
</organism>
<dbReference type="AlphaFoldDB" id="A0A4U8WA63"/>
<evidence type="ECO:0000259" key="12">
    <source>
        <dbReference type="Pfam" id="PF11897"/>
    </source>
</evidence>
<name>A0A4U8WA63_9NOCA</name>
<dbReference type="InterPro" id="IPR000811">
    <property type="entry name" value="Glyco_trans_35"/>
</dbReference>
<evidence type="ECO:0000256" key="4">
    <source>
        <dbReference type="ARBA" id="ARBA00012591"/>
    </source>
</evidence>
<dbReference type="InterPro" id="IPR052182">
    <property type="entry name" value="Glycogen/Maltodextrin_Phosph"/>
</dbReference>
<comment type="cofactor">
    <cofactor evidence="2">
        <name>pyridoxal 5'-phosphate</name>
        <dbReference type="ChEBI" id="CHEBI:597326"/>
    </cofactor>
</comment>
<dbReference type="SUPFAM" id="SSF53756">
    <property type="entry name" value="UDP-Glycosyltransferase/glycogen phosphorylase"/>
    <property type="match status" value="1"/>
</dbReference>
<dbReference type="GO" id="GO:0030170">
    <property type="term" value="F:pyridoxal phosphate binding"/>
    <property type="evidence" value="ECO:0007669"/>
    <property type="project" value="InterPro"/>
</dbReference>
<comment type="catalytic activity">
    <reaction evidence="1">
        <text>[(1-&gt;4)-alpha-D-glucosyl](n) + phosphate = [(1-&gt;4)-alpha-D-glucosyl](n-1) + alpha-D-glucose 1-phosphate</text>
        <dbReference type="Rhea" id="RHEA:41732"/>
        <dbReference type="Rhea" id="RHEA-COMP:9584"/>
        <dbReference type="Rhea" id="RHEA-COMP:9586"/>
        <dbReference type="ChEBI" id="CHEBI:15444"/>
        <dbReference type="ChEBI" id="CHEBI:43474"/>
        <dbReference type="ChEBI" id="CHEBI:58601"/>
        <dbReference type="EC" id="2.4.1.1"/>
    </reaction>
</comment>
<reference evidence="13 14" key="1">
    <citation type="submission" date="2019-02" db="EMBL/GenBank/DDBJ databases">
        <authorList>
            <consortium name="Pathogen Informatics"/>
        </authorList>
    </citation>
    <scope>NUCLEOTIDE SEQUENCE [LARGE SCALE GENOMIC DNA]</scope>
    <source>
        <strain evidence="13 14">3012STDY6756504</strain>
    </source>
</reference>
<dbReference type="PANTHER" id="PTHR42655:SF1">
    <property type="entry name" value="GLYCOGEN PHOSPHORYLASE"/>
    <property type="match status" value="1"/>
</dbReference>
<proteinExistence type="inferred from homology"/>
<protein>
    <recommendedName>
        <fullName evidence="4">glycogen phosphorylase</fullName>
        <ecNumber evidence="4">2.4.1.1</ecNumber>
    </recommendedName>
</protein>
<feature type="modified residue" description="N6-(pyridoxal phosphate)lysine" evidence="11">
    <location>
        <position position="609"/>
    </location>
</feature>
<dbReference type="InterPro" id="IPR024517">
    <property type="entry name" value="Glycogen_phosphorylase_DUF3417"/>
</dbReference>
<evidence type="ECO:0000256" key="1">
    <source>
        <dbReference type="ARBA" id="ARBA00001275"/>
    </source>
</evidence>
<accession>A0A4U8WA63</accession>
<evidence type="ECO:0000256" key="3">
    <source>
        <dbReference type="ARBA" id="ARBA00006047"/>
    </source>
</evidence>
<dbReference type="NCBIfam" id="TIGR02094">
    <property type="entry name" value="more_P_ylases"/>
    <property type="match status" value="1"/>
</dbReference>
<dbReference type="GO" id="GO:0008184">
    <property type="term" value="F:glycogen phosphorylase activity"/>
    <property type="evidence" value="ECO:0007669"/>
    <property type="project" value="InterPro"/>
</dbReference>
<feature type="domain" description="DUF3417" evidence="12">
    <location>
        <begin position="13"/>
        <end position="119"/>
    </location>
</feature>
<evidence type="ECO:0000256" key="2">
    <source>
        <dbReference type="ARBA" id="ARBA00001933"/>
    </source>
</evidence>
<dbReference type="GO" id="GO:0005975">
    <property type="term" value="P:carbohydrate metabolic process"/>
    <property type="evidence" value="ECO:0007669"/>
    <property type="project" value="InterPro"/>
</dbReference>
<evidence type="ECO:0000313" key="13">
    <source>
        <dbReference type="EMBL" id="VFB01655.1"/>
    </source>
</evidence>
<evidence type="ECO:0000256" key="10">
    <source>
        <dbReference type="ARBA" id="ARBA00025174"/>
    </source>
</evidence>
<evidence type="ECO:0000256" key="9">
    <source>
        <dbReference type="ARBA" id="ARBA00023277"/>
    </source>
</evidence>
<evidence type="ECO:0000256" key="6">
    <source>
        <dbReference type="ARBA" id="ARBA00022676"/>
    </source>
</evidence>
<keyword evidence="8 11" id="KW-0663">Pyridoxal phosphate</keyword>
<dbReference type="PANTHER" id="PTHR42655">
    <property type="entry name" value="GLYCOGEN PHOSPHORYLASE"/>
    <property type="match status" value="1"/>
</dbReference>
<dbReference type="Pfam" id="PF00343">
    <property type="entry name" value="Phosphorylase"/>
    <property type="match status" value="1"/>
</dbReference>
<sequence length="855" mass="94335">MKALRRFTVRAHLPERLSALGELSTNLRWSWHGPTQDLFAELDPARWLEVGHDPVRMLGEVPRERLDELAADPGYTARVDAAAADLREYLETPGWFQRRGTEVRGVAYFSMEFGVTEVLPNYSGGLGILAGDHLKAASDLGLPLIGVGLLYRSGYFRQSLTADGWQAEHYPALDPQGLPLRLLTADGSPVLIHVGMPDRRVLRARVWIAQVGRVPLLLLDSDIADNDPELRAVTDRLYGGDQDHRIKQEILAGIGGVRAVRAFTHAQGLPDPDVFHMNEGHAGFLGLERIREYVAGGLDFDAALAAVRAGTVFTTHTPVSAGIDRFPMPMVRRYFGGPHGEAESSLLPGLSVDRIVGLGRESDPSVFNMAHMGLRLAQRANGVSKLHGEVSREMFASLWPGFDAAEVPIGSITNGVHAPTWAAREWIDKARERIGAELVEEARGWEKLCDIDAAELWSTRNTLRATLVDEVRRRLRDSWLQRGAAEAELGWIDGVFDPEVLTVGFARRVPTYKRLTLMLRDPERLRSLLLDPDRPVQLVVAGKSHPADDGGKALIQQVVRFADDPEVRHRIVFLPDYDMSMARYLYWGCDVWLNNPLRPLEACGTSGMKSALNGGLNLSIRDGWWDEMYDGENGWAIPTADGIRDEHRRDDLEAAALYELFERSVAPRFYDRDETGMPVRWVEMVRHTLQTLGPKVLASRMVRDYALDYYAPAAAACRRAVVDDFAGARAVAEYRRRVESAWPSVRVVQVDSAGLPDTPIIGAPLSLTARIDLGGLTPDDVTVQAVLGRVSPTDDLSDVTTMPMKHTGSDSGLELFEIETPVSLSGAVGYTVRVLPHSELLASDAELGLVAAPRA</sequence>
<keyword evidence="5" id="KW-0021">Allosteric enzyme</keyword>
<dbReference type="Gene3D" id="3.40.50.2000">
    <property type="entry name" value="Glycogen Phosphorylase B"/>
    <property type="match status" value="3"/>
</dbReference>
<comment type="similarity">
    <text evidence="3">Belongs to the glycogen phosphorylase family.</text>
</comment>
<dbReference type="Proteomes" id="UP000290439">
    <property type="component" value="Chromosome"/>
</dbReference>
<keyword evidence="9" id="KW-0119">Carbohydrate metabolism</keyword>
<dbReference type="EC" id="2.4.1.1" evidence="4"/>
<dbReference type="InterPro" id="IPR011834">
    <property type="entry name" value="Agluc_phsphrylas"/>
</dbReference>
<keyword evidence="6 13" id="KW-0328">Glycosyltransferase</keyword>
<keyword evidence="7 13" id="KW-0808">Transferase</keyword>
<evidence type="ECO:0000256" key="8">
    <source>
        <dbReference type="ARBA" id="ARBA00022898"/>
    </source>
</evidence>
<dbReference type="Pfam" id="PF11897">
    <property type="entry name" value="DUF3417"/>
    <property type="match status" value="1"/>
</dbReference>
<evidence type="ECO:0000313" key="14">
    <source>
        <dbReference type="Proteomes" id="UP000290439"/>
    </source>
</evidence>
<comment type="function">
    <text evidence="10">Phosphorylase is an important allosteric enzyme in carbohydrate metabolism. Enzymes from different sources differ in their regulatory mechanisms and in their natural substrates. However, all known phosphorylases share catalytic and structural properties.</text>
</comment>
<dbReference type="PIRSF" id="PIRSF000460">
    <property type="entry name" value="Pprylas_GlgP"/>
    <property type="match status" value="1"/>
</dbReference>
<gene>
    <name evidence="13" type="primary">malP</name>
    <name evidence="13" type="ORF">NCTC10797_05479</name>
</gene>
<dbReference type="PROSITE" id="PS00102">
    <property type="entry name" value="PHOSPHORYLASE"/>
    <property type="match status" value="1"/>
</dbReference>
<evidence type="ECO:0000256" key="11">
    <source>
        <dbReference type="PIRSR" id="PIRSR000460-1"/>
    </source>
</evidence>
<dbReference type="EMBL" id="LR215973">
    <property type="protein sequence ID" value="VFB01655.1"/>
    <property type="molecule type" value="Genomic_DNA"/>
</dbReference>